<reference evidence="3" key="1">
    <citation type="submission" date="2019-03" db="EMBL/GenBank/DDBJ databases">
        <title>WGS assembly of Setaria viridis.</title>
        <authorList>
            <person name="Huang P."/>
            <person name="Jenkins J."/>
            <person name="Grimwood J."/>
            <person name="Barry K."/>
            <person name="Healey A."/>
            <person name="Mamidi S."/>
            <person name="Sreedasyam A."/>
            <person name="Shu S."/>
            <person name="Feldman M."/>
            <person name="Wu J."/>
            <person name="Yu Y."/>
            <person name="Chen C."/>
            <person name="Johnson J."/>
            <person name="Rokhsar D."/>
            <person name="Baxter I."/>
            <person name="Schmutz J."/>
            <person name="Brutnell T."/>
            <person name="Kellogg E."/>
        </authorList>
    </citation>
    <scope>NUCLEOTIDE SEQUENCE [LARGE SCALE GENOMIC DNA]</scope>
</reference>
<evidence type="ECO:0000313" key="4">
    <source>
        <dbReference type="Proteomes" id="UP000298652"/>
    </source>
</evidence>
<dbReference type="Gramene" id="TKW40126">
    <property type="protein sequence ID" value="TKW40126"/>
    <property type="gene ID" value="SEVIR_1G225601v2"/>
</dbReference>
<sequence length="229" mass="23885">MIGAMDAREDVVKGDQAVEEEASFGASGGELAGLQSVGQGGRVDFGVQGSTELVGADLLPQGLLRPAGGSTGFDSSPDLGGVSSTELRPRARARRIRAGGVYDHAVGAPVPVGGVGVGELGSPDQPERPLVGMEDVVGVPGADQRAPLPAPPAGRRADRHGLENDLQFRHVDAVGVMAMRSAALLAMFGAAMALIGEQDASWRNQFRTIMFWLAGCVGLFRWILFLSRR</sequence>
<accession>A0A4V6DD32</accession>
<protein>
    <submittedName>
        <fullName evidence="3">Uncharacterized protein</fullName>
    </submittedName>
</protein>
<gene>
    <name evidence="3" type="ORF">SEVIR_1G225601v2</name>
</gene>
<keyword evidence="2" id="KW-0472">Membrane</keyword>
<organism evidence="3 4">
    <name type="scientific">Setaria viridis</name>
    <name type="common">Green bristlegrass</name>
    <name type="synonym">Setaria italica subsp. viridis</name>
    <dbReference type="NCBI Taxonomy" id="4556"/>
    <lineage>
        <taxon>Eukaryota</taxon>
        <taxon>Viridiplantae</taxon>
        <taxon>Streptophyta</taxon>
        <taxon>Embryophyta</taxon>
        <taxon>Tracheophyta</taxon>
        <taxon>Spermatophyta</taxon>
        <taxon>Magnoliopsida</taxon>
        <taxon>Liliopsida</taxon>
        <taxon>Poales</taxon>
        <taxon>Poaceae</taxon>
        <taxon>PACMAD clade</taxon>
        <taxon>Panicoideae</taxon>
        <taxon>Panicodae</taxon>
        <taxon>Paniceae</taxon>
        <taxon>Cenchrinae</taxon>
        <taxon>Setaria</taxon>
    </lineage>
</organism>
<proteinExistence type="predicted"/>
<evidence type="ECO:0000256" key="1">
    <source>
        <dbReference type="SAM" id="MobiDB-lite"/>
    </source>
</evidence>
<keyword evidence="4" id="KW-1185">Reference proteome</keyword>
<evidence type="ECO:0000313" key="3">
    <source>
        <dbReference type="EMBL" id="TKW40126.1"/>
    </source>
</evidence>
<feature type="transmembrane region" description="Helical" evidence="2">
    <location>
        <begin position="208"/>
        <end position="226"/>
    </location>
</feature>
<dbReference type="AlphaFoldDB" id="A0A4V6DD32"/>
<dbReference type="EMBL" id="CM016552">
    <property type="protein sequence ID" value="TKW40126.1"/>
    <property type="molecule type" value="Genomic_DNA"/>
</dbReference>
<keyword evidence="2" id="KW-1133">Transmembrane helix</keyword>
<evidence type="ECO:0000256" key="2">
    <source>
        <dbReference type="SAM" id="Phobius"/>
    </source>
</evidence>
<name>A0A4V6DD32_SETVI</name>
<feature type="region of interest" description="Disordered" evidence="1">
    <location>
        <begin position="67"/>
        <end position="86"/>
    </location>
</feature>
<feature type="transmembrane region" description="Helical" evidence="2">
    <location>
        <begin position="177"/>
        <end position="196"/>
    </location>
</feature>
<dbReference type="Proteomes" id="UP000298652">
    <property type="component" value="Chromosome 1"/>
</dbReference>
<keyword evidence="2" id="KW-0812">Transmembrane</keyword>